<dbReference type="Gene3D" id="3.40.50.150">
    <property type="entry name" value="Vaccinia Virus protein VP39"/>
    <property type="match status" value="1"/>
</dbReference>
<feature type="non-terminal residue" evidence="5">
    <location>
        <position position="1"/>
    </location>
</feature>
<dbReference type="CDD" id="cd02440">
    <property type="entry name" value="AdoMet_MTases"/>
    <property type="match status" value="1"/>
</dbReference>
<evidence type="ECO:0000256" key="1">
    <source>
        <dbReference type="ARBA" id="ARBA00022679"/>
    </source>
</evidence>
<dbReference type="Proteomes" id="UP000626109">
    <property type="component" value="Unassembled WGS sequence"/>
</dbReference>
<evidence type="ECO:0000256" key="3">
    <source>
        <dbReference type="SAM" id="MobiDB-lite"/>
    </source>
</evidence>
<dbReference type="SUPFAM" id="SSF53335">
    <property type="entry name" value="S-adenosyl-L-methionine-dependent methyltransferases"/>
    <property type="match status" value="1"/>
</dbReference>
<evidence type="ECO:0000259" key="4">
    <source>
        <dbReference type="Pfam" id="PF02475"/>
    </source>
</evidence>
<sequence>TCGGDLRDAKPRPLAKVSLSRLGAPSRHSSRSALAGRRRTASVDSLSPASVQLLAALALGGCQSGRQRLGVRRRAVLSPKSLPKHSMWGDVAVLPPQESSDAEASAKMLLQLSYVRSVALFQETGPQQGQRSLQYVAGDPCLETAYKECGLTFRIDLARRLSRLGKSQGSVSERERLRSLVRPGERVLVLGSGFGLTACILGAKTPCQEVIGVERNAVAHEYALVNIKANRITGVVRCLHGDPSNDFLQPLGSFDRVCAFLPFRGANDEILSLAAVYGPAAKAVTPGGTLHLYAHETELEFENGGAEEAIRQLASVRGDGHVDLTWRGKVPRNSISPYVYRVGLRHWRNDSPRSETPRQSSCEGSLRHNLRYPGGAPLVVVGGGGGGG</sequence>
<protein>
    <recommendedName>
        <fullName evidence="4">TRM5/TYW2-like methyltransferase domain-containing protein</fullName>
    </recommendedName>
</protein>
<comment type="caution">
    <text evidence="5">The sequence shown here is derived from an EMBL/GenBank/DDBJ whole genome shotgun (WGS) entry which is preliminary data.</text>
</comment>
<evidence type="ECO:0000313" key="6">
    <source>
        <dbReference type="Proteomes" id="UP000626109"/>
    </source>
</evidence>
<organism evidence="5 6">
    <name type="scientific">Polarella glacialis</name>
    <name type="common">Dinoflagellate</name>
    <dbReference type="NCBI Taxonomy" id="89957"/>
    <lineage>
        <taxon>Eukaryota</taxon>
        <taxon>Sar</taxon>
        <taxon>Alveolata</taxon>
        <taxon>Dinophyceae</taxon>
        <taxon>Suessiales</taxon>
        <taxon>Suessiaceae</taxon>
        <taxon>Polarella</taxon>
    </lineage>
</organism>
<dbReference type="EMBL" id="CAJNNW010027876">
    <property type="protein sequence ID" value="CAE8693532.1"/>
    <property type="molecule type" value="Genomic_DNA"/>
</dbReference>
<dbReference type="InterPro" id="IPR056743">
    <property type="entry name" value="TRM5-TYW2-like_MTfase"/>
</dbReference>
<reference evidence="5" key="1">
    <citation type="submission" date="2021-02" db="EMBL/GenBank/DDBJ databases">
        <authorList>
            <person name="Dougan E. K."/>
            <person name="Rhodes N."/>
            <person name="Thang M."/>
            <person name="Chan C."/>
        </authorList>
    </citation>
    <scope>NUCLEOTIDE SEQUENCE</scope>
</reference>
<gene>
    <name evidence="5" type="ORF">PGLA2088_LOCUS28415</name>
</gene>
<name>A0A813K852_POLGL</name>
<dbReference type="GO" id="GO:0016740">
    <property type="term" value="F:transferase activity"/>
    <property type="evidence" value="ECO:0007669"/>
    <property type="project" value="UniProtKB-KW"/>
</dbReference>
<dbReference type="InterPro" id="IPR029063">
    <property type="entry name" value="SAM-dependent_MTases_sf"/>
</dbReference>
<evidence type="ECO:0000256" key="2">
    <source>
        <dbReference type="ARBA" id="ARBA00022691"/>
    </source>
</evidence>
<feature type="region of interest" description="Disordered" evidence="3">
    <location>
        <begin position="19"/>
        <end position="41"/>
    </location>
</feature>
<evidence type="ECO:0000313" key="5">
    <source>
        <dbReference type="EMBL" id="CAE8693532.1"/>
    </source>
</evidence>
<proteinExistence type="predicted"/>
<keyword evidence="2" id="KW-0949">S-adenosyl-L-methionine</keyword>
<feature type="domain" description="TRM5/TYW2-like methyltransferase" evidence="4">
    <location>
        <begin position="144"/>
        <end position="264"/>
    </location>
</feature>
<dbReference type="AlphaFoldDB" id="A0A813K852"/>
<keyword evidence="1" id="KW-0808">Transferase</keyword>
<dbReference type="Pfam" id="PF02475">
    <property type="entry name" value="TRM5-TYW2_MTfase"/>
    <property type="match status" value="1"/>
</dbReference>
<accession>A0A813K852</accession>